<dbReference type="InterPro" id="IPR020810">
    <property type="entry name" value="Enolase_C"/>
</dbReference>
<dbReference type="FunFam" id="3.30.390.10:FF:000001">
    <property type="entry name" value="Enolase"/>
    <property type="match status" value="1"/>
</dbReference>
<dbReference type="Gene3D" id="3.20.20.120">
    <property type="entry name" value="Enolase-like C-terminal domain"/>
    <property type="match status" value="1"/>
</dbReference>
<dbReference type="Gene3D" id="3.30.390.10">
    <property type="entry name" value="Enolase-like, N-terminal domain"/>
    <property type="match status" value="1"/>
</dbReference>
<comment type="pathway">
    <text evidence="1 11">Carbohydrate degradation; glycolysis; pyruvate from D-glyceraldehyde 3-phosphate: step 4/5.</text>
</comment>
<dbReference type="PRINTS" id="PR00148">
    <property type="entry name" value="ENOLASE"/>
</dbReference>
<dbReference type="InterPro" id="IPR020811">
    <property type="entry name" value="Enolase_N"/>
</dbReference>
<feature type="binding site" evidence="11">
    <location>
        <position position="337"/>
    </location>
    <ligand>
        <name>(2R)-2-phosphoglycerate</name>
        <dbReference type="ChEBI" id="CHEBI:58289"/>
    </ligand>
</feature>
<evidence type="ECO:0000259" key="16">
    <source>
        <dbReference type="SMART" id="SM01193"/>
    </source>
</evidence>
<feature type="binding site" evidence="13">
    <location>
        <position position="164"/>
    </location>
    <ligand>
        <name>substrate</name>
    </ligand>
</feature>
<dbReference type="GO" id="GO:0004634">
    <property type="term" value="F:phosphopyruvate hydratase activity"/>
    <property type="evidence" value="ECO:0007669"/>
    <property type="project" value="UniProtKB-UniRule"/>
</dbReference>
<comment type="cofactor">
    <cofactor evidence="14">
        <name>Mg(2+)</name>
        <dbReference type="ChEBI" id="CHEBI:18420"/>
    </cofactor>
    <text evidence="14">Mg(2+) is required for catalysis and for stabilizing the dimer.</text>
</comment>
<dbReference type="Pfam" id="PF00113">
    <property type="entry name" value="Enolase_C"/>
    <property type="match status" value="1"/>
</dbReference>
<gene>
    <name evidence="11" type="primary">eno</name>
    <name evidence="17" type="ORF">BSR29_08065</name>
</gene>
<feature type="domain" description="Enolase N-terminal" evidence="16">
    <location>
        <begin position="4"/>
        <end position="134"/>
    </location>
</feature>
<dbReference type="SMART" id="SM01192">
    <property type="entry name" value="Enolase_C"/>
    <property type="match status" value="1"/>
</dbReference>
<evidence type="ECO:0000256" key="10">
    <source>
        <dbReference type="ARBA" id="ARBA00023239"/>
    </source>
</evidence>
<evidence type="ECO:0000256" key="4">
    <source>
        <dbReference type="ARBA" id="ARBA00017068"/>
    </source>
</evidence>
<keyword evidence="10 11" id="KW-0456">Lyase</keyword>
<dbReference type="GO" id="GO:0000015">
    <property type="term" value="C:phosphopyruvate hydratase complex"/>
    <property type="evidence" value="ECO:0007669"/>
    <property type="project" value="InterPro"/>
</dbReference>
<dbReference type="RefSeq" id="WP_073709789.1">
    <property type="nucleotide sequence ID" value="NZ_MQSU01000004.1"/>
</dbReference>
<evidence type="ECO:0000256" key="2">
    <source>
        <dbReference type="ARBA" id="ARBA00009604"/>
    </source>
</evidence>
<evidence type="ECO:0000256" key="5">
    <source>
        <dbReference type="ARBA" id="ARBA00022490"/>
    </source>
</evidence>
<evidence type="ECO:0000256" key="12">
    <source>
        <dbReference type="PIRSR" id="PIRSR001400-1"/>
    </source>
</evidence>
<evidence type="ECO:0000313" key="18">
    <source>
        <dbReference type="Proteomes" id="UP000186785"/>
    </source>
</evidence>
<evidence type="ECO:0000256" key="1">
    <source>
        <dbReference type="ARBA" id="ARBA00005031"/>
    </source>
</evidence>
<feature type="active site" description="Proton acceptor" evidence="11 12">
    <location>
        <position position="337"/>
    </location>
</feature>
<feature type="binding site" evidence="11">
    <location>
        <position position="388"/>
    </location>
    <ligand>
        <name>(2R)-2-phosphoglycerate</name>
        <dbReference type="ChEBI" id="CHEBI:58289"/>
    </ligand>
</feature>
<keyword evidence="18" id="KW-1185">Reference proteome</keyword>
<feature type="binding site" evidence="11">
    <location>
        <position position="367"/>
    </location>
    <ligand>
        <name>(2R)-2-phosphoglycerate</name>
        <dbReference type="ChEBI" id="CHEBI:58289"/>
    </ligand>
</feature>
<dbReference type="InterPro" id="IPR020809">
    <property type="entry name" value="Enolase_CS"/>
</dbReference>
<dbReference type="Pfam" id="PF03952">
    <property type="entry name" value="Enolase_N"/>
    <property type="match status" value="1"/>
</dbReference>
<feature type="binding site" evidence="11">
    <location>
        <position position="366"/>
    </location>
    <ligand>
        <name>(2R)-2-phosphoglycerate</name>
        <dbReference type="ChEBI" id="CHEBI:58289"/>
    </ligand>
</feature>
<dbReference type="EMBL" id="MQSV01000006">
    <property type="protein sequence ID" value="OKL46194.1"/>
    <property type="molecule type" value="Genomic_DNA"/>
</dbReference>
<feature type="binding site" evidence="13">
    <location>
        <position position="285"/>
    </location>
    <ligand>
        <name>substrate</name>
    </ligand>
</feature>
<keyword evidence="7 11" id="KW-0479">Metal-binding</keyword>
<feature type="binding site" evidence="11 14">
    <location>
        <position position="242"/>
    </location>
    <ligand>
        <name>Mg(2+)</name>
        <dbReference type="ChEBI" id="CHEBI:18420"/>
    </ligand>
</feature>
<proteinExistence type="inferred from homology"/>
<feature type="binding site" evidence="11 14">
    <location>
        <position position="285"/>
    </location>
    <ligand>
        <name>Mg(2+)</name>
        <dbReference type="ChEBI" id="CHEBI:18420"/>
    </ligand>
</feature>
<evidence type="ECO:0000256" key="9">
    <source>
        <dbReference type="ARBA" id="ARBA00023152"/>
    </source>
</evidence>
<comment type="caution">
    <text evidence="17">The sequence shown here is derived from an EMBL/GenBank/DDBJ whole genome shotgun (WGS) entry which is preliminary data.</text>
</comment>
<feature type="binding site" evidence="13">
    <location>
        <position position="312"/>
    </location>
    <ligand>
        <name>substrate</name>
    </ligand>
</feature>
<dbReference type="GO" id="GO:0009986">
    <property type="term" value="C:cell surface"/>
    <property type="evidence" value="ECO:0007669"/>
    <property type="project" value="UniProtKB-SubCell"/>
</dbReference>
<evidence type="ECO:0000259" key="15">
    <source>
        <dbReference type="SMART" id="SM01192"/>
    </source>
</evidence>
<feature type="binding site" evidence="13">
    <location>
        <position position="388"/>
    </location>
    <ligand>
        <name>substrate</name>
    </ligand>
</feature>
<keyword evidence="17" id="KW-0670">Pyruvate</keyword>
<keyword evidence="8 11" id="KW-0460">Magnesium</keyword>
<feature type="binding site" evidence="13">
    <location>
        <begin position="364"/>
        <end position="367"/>
    </location>
    <ligand>
        <name>substrate</name>
    </ligand>
</feature>
<evidence type="ECO:0000256" key="11">
    <source>
        <dbReference type="HAMAP-Rule" id="MF_00318"/>
    </source>
</evidence>
<comment type="similarity">
    <text evidence="2 11">Belongs to the enolase family.</text>
</comment>
<evidence type="ECO:0000256" key="14">
    <source>
        <dbReference type="PIRSR" id="PIRSR001400-3"/>
    </source>
</evidence>
<dbReference type="SUPFAM" id="SSF54826">
    <property type="entry name" value="Enolase N-terminal domain-like"/>
    <property type="match status" value="1"/>
</dbReference>
<dbReference type="OrthoDB" id="9804716at2"/>
<dbReference type="Proteomes" id="UP000186785">
    <property type="component" value="Unassembled WGS sequence"/>
</dbReference>
<sequence>MARIEAIGAREILDSRGNPTVEVEVLLEDGTLAQAAVPSGASTGAFEAVERRDGDKDRYQGKGVEDAVEAVIDTIAPELIDIEASEQRAIDEAMIDLDGTDNKGKLGANAILGVSLAVAKAAADSAGLPLYRYLGGPNAHVLPVPMMNILNGGSHADTNVDIQEFMIAPIGAPTFREALRWGAEVYHTLKSVIKERGLSTGLGDEGGFAPNLDSNAEALDLIVEAIEKAGYTPGADIALALDVASTEFFNTETKTYKFEGEERDTEYMVKYYEELISKYPLVSIEDPLSEDEWDAWTQLTKAIGDRVQLVGDDLFVTNPERLRKGIEEGAANALLVKVNQIGSLTETLDAVEEAHRNGYRTMTSHRSGETEDTTIADLAVATNSGQIKTGAPARSERVAKYNQLLRIEEDLDEAAVYAGRSAFPRAKF</sequence>
<dbReference type="STRING" id="1921764.BSR28_07360"/>
<accession>A0A1Q5PJT4</accession>
<comment type="function">
    <text evidence="11">Catalyzes the reversible conversion of 2-phosphoglycerate (2-PG) into phosphoenolpyruvate (PEP). It is essential for the degradation of carbohydrates via glycolysis.</text>
</comment>
<dbReference type="UniPathway" id="UPA00109">
    <property type="reaction ID" value="UER00187"/>
</dbReference>
<feature type="binding site" evidence="13">
    <location>
        <position position="155"/>
    </location>
    <ligand>
        <name>substrate</name>
    </ligand>
</feature>
<dbReference type="AlphaFoldDB" id="A0A1Q5PJT4"/>
<feature type="binding site" evidence="11">
    <location>
        <position position="163"/>
    </location>
    <ligand>
        <name>(2R)-2-phosphoglycerate</name>
        <dbReference type="ChEBI" id="CHEBI:58289"/>
    </ligand>
</feature>
<evidence type="ECO:0000313" key="17">
    <source>
        <dbReference type="EMBL" id="OKL46194.1"/>
    </source>
</evidence>
<feature type="domain" description="Enolase C-terminal TIM barrel" evidence="15">
    <location>
        <begin position="139"/>
        <end position="425"/>
    </location>
</feature>
<dbReference type="SFLD" id="SFLDF00002">
    <property type="entry name" value="enolase"/>
    <property type="match status" value="1"/>
</dbReference>
<protein>
    <recommendedName>
        <fullName evidence="4 11">Enolase</fullName>
        <ecNumber evidence="3 11">4.2.1.11</ecNumber>
    </recommendedName>
    <alternativeName>
        <fullName evidence="11">2-phospho-D-glycerate hydro-lyase</fullName>
    </alternativeName>
    <alternativeName>
        <fullName evidence="11">2-phosphoglycerate dehydratase</fullName>
    </alternativeName>
</protein>
<dbReference type="InterPro" id="IPR036849">
    <property type="entry name" value="Enolase-like_C_sf"/>
</dbReference>
<dbReference type="PANTHER" id="PTHR11902:SF1">
    <property type="entry name" value="ENOLASE"/>
    <property type="match status" value="1"/>
</dbReference>
<evidence type="ECO:0000256" key="8">
    <source>
        <dbReference type="ARBA" id="ARBA00022842"/>
    </source>
</evidence>
<dbReference type="CDD" id="cd03313">
    <property type="entry name" value="enolase"/>
    <property type="match status" value="1"/>
</dbReference>
<evidence type="ECO:0000256" key="3">
    <source>
        <dbReference type="ARBA" id="ARBA00012058"/>
    </source>
</evidence>
<evidence type="ECO:0000256" key="6">
    <source>
        <dbReference type="ARBA" id="ARBA00022525"/>
    </source>
</evidence>
<keyword evidence="5 11" id="KW-0963">Cytoplasm</keyword>
<evidence type="ECO:0000256" key="13">
    <source>
        <dbReference type="PIRSR" id="PIRSR001400-2"/>
    </source>
</evidence>
<dbReference type="GO" id="GO:0000287">
    <property type="term" value="F:magnesium ion binding"/>
    <property type="evidence" value="ECO:0007669"/>
    <property type="project" value="UniProtKB-UniRule"/>
</dbReference>
<comment type="subcellular location">
    <subcellularLocation>
        <location evidence="11">Cytoplasm</location>
    </subcellularLocation>
    <subcellularLocation>
        <location evidence="11">Secreted</location>
    </subcellularLocation>
    <subcellularLocation>
        <location evidence="11">Cell surface</location>
    </subcellularLocation>
    <text evidence="11">Fractions of enolase are present in both the cytoplasm and on the cell surface.</text>
</comment>
<feature type="binding site" evidence="11 14">
    <location>
        <position position="312"/>
    </location>
    <ligand>
        <name>Mg(2+)</name>
        <dbReference type="ChEBI" id="CHEBI:18420"/>
    </ligand>
</feature>
<name>A0A1Q5PJT4_9ACTO</name>
<dbReference type="PROSITE" id="PS00164">
    <property type="entry name" value="ENOLASE"/>
    <property type="match status" value="1"/>
</dbReference>
<dbReference type="SFLD" id="SFLDG00178">
    <property type="entry name" value="enolase"/>
    <property type="match status" value="1"/>
</dbReference>
<keyword evidence="9 11" id="KW-0324">Glycolysis</keyword>
<dbReference type="InterPro" id="IPR000941">
    <property type="entry name" value="Enolase"/>
</dbReference>
<dbReference type="EC" id="4.2.1.11" evidence="3 11"/>
<keyword evidence="6 11" id="KW-0964">Secreted</keyword>
<comment type="catalytic activity">
    <reaction evidence="11">
        <text>(2R)-2-phosphoglycerate = phosphoenolpyruvate + H2O</text>
        <dbReference type="Rhea" id="RHEA:10164"/>
        <dbReference type="ChEBI" id="CHEBI:15377"/>
        <dbReference type="ChEBI" id="CHEBI:58289"/>
        <dbReference type="ChEBI" id="CHEBI:58702"/>
        <dbReference type="EC" id="4.2.1.11"/>
    </reaction>
</comment>
<dbReference type="GO" id="GO:0005576">
    <property type="term" value="C:extracellular region"/>
    <property type="evidence" value="ECO:0007669"/>
    <property type="project" value="UniProtKB-SubCell"/>
</dbReference>
<organism evidence="17 18">
    <name type="scientific">Boudabousia liubingyangii</name>
    <dbReference type="NCBI Taxonomy" id="1921764"/>
    <lineage>
        <taxon>Bacteria</taxon>
        <taxon>Bacillati</taxon>
        <taxon>Actinomycetota</taxon>
        <taxon>Actinomycetes</taxon>
        <taxon>Actinomycetales</taxon>
        <taxon>Actinomycetaceae</taxon>
        <taxon>Boudabousia</taxon>
    </lineage>
</organism>
<dbReference type="GO" id="GO:0006096">
    <property type="term" value="P:glycolytic process"/>
    <property type="evidence" value="ECO:0007669"/>
    <property type="project" value="UniProtKB-UniRule"/>
</dbReference>
<dbReference type="PIRSF" id="PIRSF001400">
    <property type="entry name" value="Enolase"/>
    <property type="match status" value="1"/>
</dbReference>
<dbReference type="PANTHER" id="PTHR11902">
    <property type="entry name" value="ENOLASE"/>
    <property type="match status" value="1"/>
</dbReference>
<evidence type="ECO:0000256" key="7">
    <source>
        <dbReference type="ARBA" id="ARBA00022723"/>
    </source>
</evidence>
<dbReference type="SFLD" id="SFLDS00001">
    <property type="entry name" value="Enolase"/>
    <property type="match status" value="1"/>
</dbReference>
<dbReference type="SMART" id="SM01193">
    <property type="entry name" value="Enolase_N"/>
    <property type="match status" value="1"/>
</dbReference>
<feature type="active site" description="Proton donor" evidence="11 12">
    <location>
        <position position="205"/>
    </location>
</feature>
<dbReference type="FunFam" id="3.20.20.120:FF:000001">
    <property type="entry name" value="Enolase"/>
    <property type="match status" value="1"/>
</dbReference>
<comment type="cofactor">
    <cofactor evidence="11">
        <name>Mg(2+)</name>
        <dbReference type="ChEBI" id="CHEBI:18420"/>
    </cofactor>
    <text evidence="11">Binds a second Mg(2+) ion via substrate during catalysis.</text>
</comment>
<dbReference type="NCBIfam" id="TIGR01060">
    <property type="entry name" value="eno"/>
    <property type="match status" value="1"/>
</dbReference>
<dbReference type="HAMAP" id="MF_00318">
    <property type="entry name" value="Enolase"/>
    <property type="match status" value="1"/>
</dbReference>
<dbReference type="SUPFAM" id="SSF51604">
    <property type="entry name" value="Enolase C-terminal domain-like"/>
    <property type="match status" value="1"/>
</dbReference>
<reference evidence="17 18" key="1">
    <citation type="submission" date="2016-11" db="EMBL/GenBank/DDBJ databases">
        <title>Actinomyces gypaetusis sp. nov. isolated from the vulture Gypaetus barbatus in Qinghai Tibet Plateau China.</title>
        <authorList>
            <person name="Meng X."/>
        </authorList>
    </citation>
    <scope>NUCLEOTIDE SEQUENCE [LARGE SCALE GENOMIC DNA]</scope>
    <source>
        <strain evidence="17 18">VUL4_2</strain>
    </source>
</reference>
<dbReference type="InterPro" id="IPR029017">
    <property type="entry name" value="Enolase-like_N"/>
</dbReference>